<evidence type="ECO:0000256" key="1">
    <source>
        <dbReference type="SAM" id="MobiDB-lite"/>
    </source>
</evidence>
<proteinExistence type="predicted"/>
<organism evidence="2 3">
    <name type="scientific">Pyronema omphalodes (strain CBS 100304)</name>
    <name type="common">Pyronema confluens</name>
    <dbReference type="NCBI Taxonomy" id="1076935"/>
    <lineage>
        <taxon>Eukaryota</taxon>
        <taxon>Fungi</taxon>
        <taxon>Dikarya</taxon>
        <taxon>Ascomycota</taxon>
        <taxon>Pezizomycotina</taxon>
        <taxon>Pezizomycetes</taxon>
        <taxon>Pezizales</taxon>
        <taxon>Pyronemataceae</taxon>
        <taxon>Pyronema</taxon>
    </lineage>
</organism>
<sequence>MPKDLVKEKINTFCAAMNNQNVSAKKGESNRKATYGSGVSGGFRRLRRSPPTQFVTTSVTWTKDKGYDKFSWKIREGVCKQGLMDAMDSCDGNNSPGGTSNMQGLMDAMDSCDGNDSPGGTSNIGCTEWKIEITKGAPKQEPPKDPLPPPKPAPASCKIEDQSQGKKRFNILWDKGLNGVDCDKMQQAIGRIKSQGNTCVTTQAYPQAQIVLFEINPADAGKMSEILAGLFLGVKPNCA</sequence>
<feature type="region of interest" description="Disordered" evidence="1">
    <location>
        <begin position="136"/>
        <end position="162"/>
    </location>
</feature>
<evidence type="ECO:0000313" key="3">
    <source>
        <dbReference type="Proteomes" id="UP000018144"/>
    </source>
</evidence>
<reference evidence="2 3" key="1">
    <citation type="journal article" date="2013" name="PLoS Genet.">
        <title>The genome and development-dependent transcriptomes of Pyronema confluens: a window into fungal evolution.</title>
        <authorList>
            <person name="Traeger S."/>
            <person name="Altegoer F."/>
            <person name="Freitag M."/>
            <person name="Gabaldon T."/>
            <person name="Kempken F."/>
            <person name="Kumar A."/>
            <person name="Marcet-Houben M."/>
            <person name="Poggeler S."/>
            <person name="Stajich J.E."/>
            <person name="Nowrousian M."/>
        </authorList>
    </citation>
    <scope>NUCLEOTIDE SEQUENCE [LARGE SCALE GENOMIC DNA]</scope>
    <source>
        <strain evidence="3">CBS 100304</strain>
        <tissue evidence="2">Vegetative mycelium</tissue>
    </source>
</reference>
<evidence type="ECO:0000313" key="2">
    <source>
        <dbReference type="EMBL" id="CCX13212.1"/>
    </source>
</evidence>
<dbReference type="EMBL" id="HF935790">
    <property type="protein sequence ID" value="CCX13212.1"/>
    <property type="molecule type" value="Genomic_DNA"/>
</dbReference>
<dbReference type="AlphaFoldDB" id="U4L8P5"/>
<name>U4L8P5_PYROM</name>
<feature type="region of interest" description="Disordered" evidence="1">
    <location>
        <begin position="25"/>
        <end position="48"/>
    </location>
</feature>
<dbReference type="Proteomes" id="UP000018144">
    <property type="component" value="Unassembled WGS sequence"/>
</dbReference>
<accession>U4L8P5</accession>
<protein>
    <submittedName>
        <fullName evidence="2">Uncharacterized protein</fullName>
    </submittedName>
</protein>
<keyword evidence="3" id="KW-1185">Reference proteome</keyword>
<gene>
    <name evidence="2" type="ORF">PCON_12805</name>
</gene>